<dbReference type="InterPro" id="IPR012132">
    <property type="entry name" value="GMC_OxRdtase"/>
</dbReference>
<reference evidence="7" key="2">
    <citation type="journal article" date="2022" name="Elife">
        <title>Obligate sexual reproduction of a homothallic fungus closely related to the Cryptococcus pathogenic species complex.</title>
        <authorList>
            <person name="Passer A.R."/>
            <person name="Clancey S.A."/>
            <person name="Shea T."/>
            <person name="David-Palma M."/>
            <person name="Averette A.F."/>
            <person name="Boekhout T."/>
            <person name="Porcel B.M."/>
            <person name="Nowrousian M."/>
            <person name="Cuomo C.A."/>
            <person name="Sun S."/>
            <person name="Heitman J."/>
            <person name="Coelho M.A."/>
        </authorList>
    </citation>
    <scope>NUCLEOTIDE SEQUENCE</scope>
    <source>
        <strain evidence="7">CBS 7841</strain>
    </source>
</reference>
<dbReference type="AlphaFoldDB" id="A0A1E3IFS7"/>
<dbReference type="Proteomes" id="UP000094043">
    <property type="component" value="Chromosome 5"/>
</dbReference>
<feature type="chain" id="PRO_5043758356" evidence="6">
    <location>
        <begin position="20"/>
        <end position="850"/>
    </location>
</feature>
<dbReference type="PROSITE" id="PS00624">
    <property type="entry name" value="GMC_OXRED_2"/>
    <property type="match status" value="1"/>
</dbReference>
<dbReference type="PANTHER" id="PTHR11552">
    <property type="entry name" value="GLUCOSE-METHANOL-CHOLINE GMC OXIDOREDUCTASE"/>
    <property type="match status" value="1"/>
</dbReference>
<keyword evidence="5" id="KW-1133">Transmembrane helix</keyword>
<dbReference type="PROSITE" id="PS00623">
    <property type="entry name" value="GMC_OXRED_1"/>
    <property type="match status" value="1"/>
</dbReference>
<dbReference type="GeneID" id="91088518"/>
<gene>
    <name evidence="7" type="ORF">L203_104308</name>
</gene>
<comment type="cofactor">
    <cofactor evidence="1">
        <name>FAD</name>
        <dbReference type="ChEBI" id="CHEBI:57692"/>
    </cofactor>
</comment>
<dbReference type="GO" id="GO:0016614">
    <property type="term" value="F:oxidoreductase activity, acting on CH-OH group of donors"/>
    <property type="evidence" value="ECO:0007669"/>
    <property type="project" value="InterPro"/>
</dbReference>
<evidence type="ECO:0000313" key="7">
    <source>
        <dbReference type="EMBL" id="WVN89092.1"/>
    </source>
</evidence>
<dbReference type="OrthoDB" id="269227at2759"/>
<dbReference type="RefSeq" id="XP_066069792.1">
    <property type="nucleotide sequence ID" value="XM_066213695.1"/>
</dbReference>
<keyword evidence="6" id="KW-0732">Signal</keyword>
<keyword evidence="3" id="KW-0285">Flavoprotein</keyword>
<organism evidence="7 8">
    <name type="scientific">Cryptococcus depauperatus CBS 7841</name>
    <dbReference type="NCBI Taxonomy" id="1295531"/>
    <lineage>
        <taxon>Eukaryota</taxon>
        <taxon>Fungi</taxon>
        <taxon>Dikarya</taxon>
        <taxon>Basidiomycota</taxon>
        <taxon>Agaricomycotina</taxon>
        <taxon>Tremellomycetes</taxon>
        <taxon>Tremellales</taxon>
        <taxon>Cryptococcaceae</taxon>
        <taxon>Cryptococcus</taxon>
    </lineage>
</organism>
<evidence type="ECO:0000256" key="4">
    <source>
        <dbReference type="SAM" id="MobiDB-lite"/>
    </source>
</evidence>
<evidence type="ECO:0000256" key="3">
    <source>
        <dbReference type="RuleBase" id="RU003968"/>
    </source>
</evidence>
<dbReference type="GO" id="GO:0050660">
    <property type="term" value="F:flavin adenine dinucleotide binding"/>
    <property type="evidence" value="ECO:0007669"/>
    <property type="project" value="InterPro"/>
</dbReference>
<feature type="compositionally biased region" description="Basic and acidic residues" evidence="4">
    <location>
        <begin position="841"/>
        <end position="850"/>
    </location>
</feature>
<dbReference type="SUPFAM" id="SSF54373">
    <property type="entry name" value="FAD-linked reductases, C-terminal domain"/>
    <property type="match status" value="1"/>
</dbReference>
<dbReference type="InterPro" id="IPR007867">
    <property type="entry name" value="GMC_OxRtase_C"/>
</dbReference>
<reference evidence="7" key="3">
    <citation type="submission" date="2024-01" db="EMBL/GenBank/DDBJ databases">
        <authorList>
            <person name="Coelho M.A."/>
            <person name="David-Palma M."/>
            <person name="Shea T."/>
            <person name="Sun S."/>
            <person name="Cuomo C.A."/>
            <person name="Heitman J."/>
        </authorList>
    </citation>
    <scope>NUCLEOTIDE SEQUENCE</scope>
    <source>
        <strain evidence="7">CBS 7841</strain>
    </source>
</reference>
<evidence type="ECO:0000256" key="1">
    <source>
        <dbReference type="ARBA" id="ARBA00001974"/>
    </source>
</evidence>
<sequence>MLSFALVPLLPLAFSGVFANSRPLTHTHNIHHPQRRNLRRSITADASSVNGQSFDFVIAGGGVAGLTLAARLSEWKNVTVLCIEAGGDGTDVEDQIDIPGYSYLHSLSGSAYDWAYTTVPQTDSLGLTKHWPRGKGLGGSGAINGLFWGRASSAEYDAWATLNPNGNEKWNWEEMNKYIKKSENFTAPSADVQKKFGMVIDPSAHGDSGPIQTGLCEYIFDEVAKWIPTWKALGLSGKDLEGGSTHGVTITASTLNTHNQTRSDSKAGYIDPLPPRSNLVILTKQQVTSVIFNGTKDANGNILASGVTFQAAAGAAKYSVQANKEVLLAGGTVGSPQILQLSGIGPSSLLNALNIDVKVDLPVGHNLQDHVSYTMYWSTPMGTLTWGNLSASQDLQAQQLAEYKNSHTGMWTYVNEAVGYPSLADIMESSSAASSYASHVGSAIDSTISDITSWLDLPKNVASGLKQQFAIQQQWLTGEIGQLEIVFHLLGKGGNEMGIQVALQHPFSRGTIMINTTDPFTQPNINPDYFGVGYDIDIIGYGSAFARRLAKASPLSDVMITETSPGSTITDDALANFTKQNSGTEYHPLGTCSMLPKEQGGVVDTTLTVYGTGNLRVIDTSIAPLHMSAHTMATTYGIAEKASDIIKQKYWLVQSSTVTSSGSSTATAGKATDTAVTGAGKSENNASNSPLSSGAKIGIGIGAGVGAAAILAGLLMWLIMRKRNQRGATEKGWYDRNDAYGPVAGSSAYPMAAFASHDAYASPSPAYGHSRNESVNTIATADLAARTPMRNSATYNYAARGLAPSGSPYRDDVNDDGMNQGHSYAPPGGQAPSVTTSGGWKDQRYHPVNI</sequence>
<dbReference type="KEGG" id="cdep:91088518"/>
<dbReference type="VEuPathDB" id="FungiDB:L203_03241"/>
<dbReference type="Gene3D" id="3.30.560.10">
    <property type="entry name" value="Glucose Oxidase, domain 3"/>
    <property type="match status" value="1"/>
</dbReference>
<dbReference type="EMBL" id="CP143788">
    <property type="protein sequence ID" value="WVN89092.1"/>
    <property type="molecule type" value="Genomic_DNA"/>
</dbReference>
<dbReference type="Pfam" id="PF00732">
    <property type="entry name" value="GMC_oxred_N"/>
    <property type="match status" value="1"/>
</dbReference>
<evidence type="ECO:0000256" key="6">
    <source>
        <dbReference type="SAM" id="SignalP"/>
    </source>
</evidence>
<dbReference type="PANTHER" id="PTHR11552:SF218">
    <property type="entry name" value="GLUCOSE-METHANOL-CHOLINE OXIDOREDUCTASE N-TERMINAL DOMAIN-CONTAINING PROTEIN"/>
    <property type="match status" value="1"/>
</dbReference>
<feature type="signal peptide" evidence="6">
    <location>
        <begin position="1"/>
        <end position="19"/>
    </location>
</feature>
<protein>
    <submittedName>
        <fullName evidence="7">Uncharacterized protein</fullName>
    </submittedName>
</protein>
<name>A0A1E3IFS7_9TREE</name>
<proteinExistence type="inferred from homology"/>
<keyword evidence="5" id="KW-0812">Transmembrane</keyword>
<reference evidence="7" key="1">
    <citation type="submission" date="2016-06" db="EMBL/GenBank/DDBJ databases">
        <authorList>
            <person name="Cuomo C."/>
            <person name="Litvintseva A."/>
            <person name="Heitman J."/>
            <person name="Chen Y."/>
            <person name="Sun S."/>
            <person name="Springer D."/>
            <person name="Dromer F."/>
            <person name="Young S."/>
            <person name="Zeng Q."/>
            <person name="Chapman S."/>
            <person name="Gujja S."/>
            <person name="Saif S."/>
            <person name="Birren B."/>
        </authorList>
    </citation>
    <scope>NUCLEOTIDE SEQUENCE</scope>
    <source>
        <strain evidence="7">CBS 7841</strain>
    </source>
</reference>
<feature type="region of interest" description="Disordered" evidence="4">
    <location>
        <begin position="806"/>
        <end position="850"/>
    </location>
</feature>
<feature type="transmembrane region" description="Helical" evidence="5">
    <location>
        <begin position="697"/>
        <end position="719"/>
    </location>
</feature>
<dbReference type="InterPro" id="IPR000172">
    <property type="entry name" value="GMC_OxRdtase_N"/>
</dbReference>
<comment type="similarity">
    <text evidence="2 3">Belongs to the GMC oxidoreductase family.</text>
</comment>
<dbReference type="Pfam" id="PF05199">
    <property type="entry name" value="GMC_oxred_C"/>
    <property type="match status" value="1"/>
</dbReference>
<accession>A0A1E3IFS7</accession>
<keyword evidence="8" id="KW-1185">Reference proteome</keyword>
<dbReference type="SUPFAM" id="SSF51905">
    <property type="entry name" value="FAD/NAD(P)-binding domain"/>
    <property type="match status" value="1"/>
</dbReference>
<dbReference type="Gene3D" id="3.50.50.60">
    <property type="entry name" value="FAD/NAD(P)-binding domain"/>
    <property type="match status" value="1"/>
</dbReference>
<dbReference type="InterPro" id="IPR036188">
    <property type="entry name" value="FAD/NAD-bd_sf"/>
</dbReference>
<keyword evidence="5" id="KW-0472">Membrane</keyword>
<keyword evidence="3" id="KW-0274">FAD</keyword>
<evidence type="ECO:0000256" key="5">
    <source>
        <dbReference type="SAM" id="Phobius"/>
    </source>
</evidence>
<evidence type="ECO:0000256" key="2">
    <source>
        <dbReference type="ARBA" id="ARBA00010790"/>
    </source>
</evidence>
<evidence type="ECO:0000313" key="8">
    <source>
        <dbReference type="Proteomes" id="UP000094043"/>
    </source>
</evidence>